<feature type="transmembrane region" description="Helical" evidence="5">
    <location>
        <begin position="279"/>
        <end position="297"/>
    </location>
</feature>
<feature type="transmembrane region" description="Helical" evidence="5">
    <location>
        <begin position="213"/>
        <end position="235"/>
    </location>
</feature>
<dbReference type="Gene3D" id="1.20.1420.30">
    <property type="entry name" value="NCX, central ion-binding region"/>
    <property type="match status" value="1"/>
</dbReference>
<evidence type="ECO:0000256" key="1">
    <source>
        <dbReference type="ARBA" id="ARBA00004141"/>
    </source>
</evidence>
<evidence type="ECO:0000256" key="5">
    <source>
        <dbReference type="SAM" id="Phobius"/>
    </source>
</evidence>
<dbReference type="PANTHER" id="PTHR10846:SF8">
    <property type="entry name" value="INNER MEMBRANE PROTEIN YRBG"/>
    <property type="match status" value="1"/>
</dbReference>
<dbReference type="PANTHER" id="PTHR10846">
    <property type="entry name" value="SODIUM/POTASSIUM/CALCIUM EXCHANGER"/>
    <property type="match status" value="1"/>
</dbReference>
<dbReference type="Gene3D" id="6.10.280.80">
    <property type="entry name" value="NCX, peripheral helical region"/>
    <property type="match status" value="1"/>
</dbReference>
<feature type="transmembrane region" description="Helical" evidence="5">
    <location>
        <begin position="304"/>
        <end position="321"/>
    </location>
</feature>
<keyword evidence="2 5" id="KW-0812">Transmembrane</keyword>
<feature type="domain" description="Sodium/calcium exchanger membrane region" evidence="6">
    <location>
        <begin position="4"/>
        <end position="144"/>
    </location>
</feature>
<evidence type="ECO:0000256" key="4">
    <source>
        <dbReference type="ARBA" id="ARBA00023136"/>
    </source>
</evidence>
<accession>A0ABY5T1K4</accession>
<feature type="transmembrane region" description="Helical" evidence="5">
    <location>
        <begin position="78"/>
        <end position="98"/>
    </location>
</feature>
<comment type="subcellular location">
    <subcellularLocation>
        <location evidence="1">Membrane</location>
        <topology evidence="1">Multi-pass membrane protein</topology>
    </subcellularLocation>
</comment>
<feature type="transmembrane region" description="Helical" evidence="5">
    <location>
        <begin position="179"/>
        <end position="201"/>
    </location>
</feature>
<evidence type="ECO:0000256" key="3">
    <source>
        <dbReference type="ARBA" id="ARBA00022989"/>
    </source>
</evidence>
<evidence type="ECO:0000256" key="2">
    <source>
        <dbReference type="ARBA" id="ARBA00022692"/>
    </source>
</evidence>
<proteinExistence type="predicted"/>
<evidence type="ECO:0000313" key="8">
    <source>
        <dbReference type="Proteomes" id="UP001065265"/>
    </source>
</evidence>
<feature type="transmembrane region" description="Helical" evidence="5">
    <location>
        <begin position="247"/>
        <end position="267"/>
    </location>
</feature>
<dbReference type="InterPro" id="IPR004837">
    <property type="entry name" value="NaCa_Exmemb"/>
</dbReference>
<feature type="transmembrane region" description="Helical" evidence="5">
    <location>
        <begin position="127"/>
        <end position="144"/>
    </location>
</feature>
<protein>
    <submittedName>
        <fullName evidence="7">Calcium/sodium antiporter</fullName>
    </submittedName>
</protein>
<feature type="transmembrane region" description="Helical" evidence="5">
    <location>
        <begin position="105"/>
        <end position="121"/>
    </location>
</feature>
<dbReference type="Pfam" id="PF01699">
    <property type="entry name" value="Na_Ca_ex"/>
    <property type="match status" value="2"/>
</dbReference>
<dbReference type="RefSeq" id="WP_265561136.1">
    <property type="nucleotide sequence ID" value="NZ_CP092471.1"/>
</dbReference>
<keyword evidence="8" id="KW-1185">Reference proteome</keyword>
<dbReference type="NCBIfam" id="TIGR00367">
    <property type="entry name" value="calcium/sodium antiporter"/>
    <property type="match status" value="1"/>
</dbReference>
<gene>
    <name evidence="7" type="ORF">L1F33_06800</name>
</gene>
<dbReference type="InterPro" id="IPR044880">
    <property type="entry name" value="NCX_ion-bd_dom_sf"/>
</dbReference>
<dbReference type="InterPro" id="IPR004481">
    <property type="entry name" value="K/Na/Ca-exchanger"/>
</dbReference>
<dbReference type="EMBL" id="CP092471">
    <property type="protein sequence ID" value="UVI40642.1"/>
    <property type="molecule type" value="Genomic_DNA"/>
</dbReference>
<evidence type="ECO:0000313" key="7">
    <source>
        <dbReference type="EMBL" id="UVI40642.1"/>
    </source>
</evidence>
<feature type="domain" description="Sodium/calcium exchanger membrane region" evidence="6">
    <location>
        <begin position="179"/>
        <end position="318"/>
    </location>
</feature>
<organism evidence="7 8">
    <name type="scientific">Qipengyuania spongiae</name>
    <dbReference type="NCBI Taxonomy" id="2909673"/>
    <lineage>
        <taxon>Bacteria</taxon>
        <taxon>Pseudomonadati</taxon>
        <taxon>Pseudomonadota</taxon>
        <taxon>Alphaproteobacteria</taxon>
        <taxon>Sphingomonadales</taxon>
        <taxon>Erythrobacteraceae</taxon>
        <taxon>Qipengyuania</taxon>
    </lineage>
</organism>
<sequence>MPTALLLTVAGLFALVLGGEVLVKGAVGIARKAQISSLLIGVVIVGLGTSMPELVTSIEAVLMGTPDLAWGNIVGSNIANALLILGVSALVAPIVLSGGRFMRDPMFGLIASFALLFVALGELGSPVVGVLMLVLLVGYLAYALRQEREPKRMEPGIADTPESGDDVAAGAPKSWTKPLLLTGGGLIALIVGGQMLVAGAIDLARFFGMSEALIGLTVVAVGTSFPELVTSVVAARRGEPEVAFGNVAGSNLFNLLLIGGITMVMAPEPFPRELVVFDLYLMVGAAAALAGLVFFVGQVSRRSGFLLLATYAGFAAFHIAAA</sequence>
<reference evidence="7" key="1">
    <citation type="submission" date="2022-02" db="EMBL/GenBank/DDBJ databases">
        <title>Qipengyuania spongiae sp. nov., isolated from marine sponge.</title>
        <authorList>
            <person name="Li Z."/>
            <person name="Zhang M."/>
        </authorList>
    </citation>
    <scope>NUCLEOTIDE SEQUENCE</scope>
    <source>
        <strain evidence="7">PHS-Z21</strain>
    </source>
</reference>
<keyword evidence="4 5" id="KW-0472">Membrane</keyword>
<keyword evidence="3 5" id="KW-1133">Transmembrane helix</keyword>
<evidence type="ECO:0000259" key="6">
    <source>
        <dbReference type="Pfam" id="PF01699"/>
    </source>
</evidence>
<name>A0ABY5T1K4_9SPHN</name>
<dbReference type="Proteomes" id="UP001065265">
    <property type="component" value="Chromosome"/>
</dbReference>